<name>A0A1Y1YZD2_9PLEO</name>
<organism evidence="1 2">
    <name type="scientific">Clohesyomyces aquaticus</name>
    <dbReference type="NCBI Taxonomy" id="1231657"/>
    <lineage>
        <taxon>Eukaryota</taxon>
        <taxon>Fungi</taxon>
        <taxon>Dikarya</taxon>
        <taxon>Ascomycota</taxon>
        <taxon>Pezizomycotina</taxon>
        <taxon>Dothideomycetes</taxon>
        <taxon>Pleosporomycetidae</taxon>
        <taxon>Pleosporales</taxon>
        <taxon>Lindgomycetaceae</taxon>
        <taxon>Clohesyomyces</taxon>
    </lineage>
</organism>
<dbReference type="Proteomes" id="UP000193144">
    <property type="component" value="Unassembled WGS sequence"/>
</dbReference>
<reference evidence="1 2" key="1">
    <citation type="submission" date="2016-07" db="EMBL/GenBank/DDBJ databases">
        <title>Pervasive Adenine N6-methylation of Active Genes in Fungi.</title>
        <authorList>
            <consortium name="DOE Joint Genome Institute"/>
            <person name="Mondo S.J."/>
            <person name="Dannebaum R.O."/>
            <person name="Kuo R.C."/>
            <person name="Labutti K."/>
            <person name="Haridas S."/>
            <person name="Kuo A."/>
            <person name="Salamov A."/>
            <person name="Ahrendt S.R."/>
            <person name="Lipzen A."/>
            <person name="Sullivan W."/>
            <person name="Andreopoulos W.B."/>
            <person name="Clum A."/>
            <person name="Lindquist E."/>
            <person name="Daum C."/>
            <person name="Ramamoorthy G.K."/>
            <person name="Gryganskyi A."/>
            <person name="Culley D."/>
            <person name="Magnuson J.K."/>
            <person name="James T.Y."/>
            <person name="O'Malley M.A."/>
            <person name="Stajich J.E."/>
            <person name="Spatafora J.W."/>
            <person name="Visel A."/>
            <person name="Grigoriev I.V."/>
        </authorList>
    </citation>
    <scope>NUCLEOTIDE SEQUENCE [LARGE SCALE GENOMIC DNA]</scope>
    <source>
        <strain evidence="1 2">CBS 115471</strain>
    </source>
</reference>
<accession>A0A1Y1YZD2</accession>
<dbReference type="AlphaFoldDB" id="A0A1Y1YZD2"/>
<evidence type="ECO:0000313" key="1">
    <source>
        <dbReference type="EMBL" id="ORY03296.1"/>
    </source>
</evidence>
<protein>
    <submittedName>
        <fullName evidence="1">Uncharacterized protein</fullName>
    </submittedName>
</protein>
<proteinExistence type="predicted"/>
<comment type="caution">
    <text evidence="1">The sequence shown here is derived from an EMBL/GenBank/DDBJ whole genome shotgun (WGS) entry which is preliminary data.</text>
</comment>
<sequence length="89" mass="10019">MKNRWVKLSHALARCCDGLQSGQERSCSLRDSKFSAEPGFKIYGFCAPTISAPLAAFKGLILSCRQIHDEFEDACVKMRARAVLRLQQR</sequence>
<evidence type="ECO:0000313" key="2">
    <source>
        <dbReference type="Proteomes" id="UP000193144"/>
    </source>
</evidence>
<dbReference type="EMBL" id="MCFA01000148">
    <property type="protein sequence ID" value="ORY03296.1"/>
    <property type="molecule type" value="Genomic_DNA"/>
</dbReference>
<gene>
    <name evidence="1" type="ORF">BCR34DRAFT_71045</name>
</gene>
<keyword evidence="2" id="KW-1185">Reference proteome</keyword>